<name>A0A1D1UT22_RAMVA</name>
<evidence type="ECO:0000256" key="4">
    <source>
        <dbReference type="ARBA" id="ARBA00022728"/>
    </source>
</evidence>
<dbReference type="GO" id="GO:0071013">
    <property type="term" value="C:catalytic step 2 spliceosome"/>
    <property type="evidence" value="ECO:0007669"/>
    <property type="project" value="TreeGrafter"/>
</dbReference>
<comment type="subcellular location">
    <subcellularLocation>
        <location evidence="1 7">Nucleus</location>
    </subcellularLocation>
</comment>
<dbReference type="Proteomes" id="UP000186922">
    <property type="component" value="Unassembled WGS sequence"/>
</dbReference>
<evidence type="ECO:0000256" key="3">
    <source>
        <dbReference type="ARBA" id="ARBA00022664"/>
    </source>
</evidence>
<sequence>MDAPSTSELGTSDGNVPENAAPVDNSACTSSTTPISSKARHDERMKKLRELHMKRNEARNLNHKDVVEEDYRKKLPTNWEAKRERLEWKLNDAEKRKAAEEGGQDYDRLKVLEVSAAEASAQDVRHKRKKNPDMGFSTFEDSTIRQYNNLTKQIKPDMESYQQQKEELGERFYANANTILHGEHKDSPEAIEKLVADVRSQADKKSKYSRRRAFNAESEIDYINEKNMNFNRKLERFYGQYTSETKQNIERGTAV</sequence>
<dbReference type="Pfam" id="PF08231">
    <property type="entry name" value="SYF2"/>
    <property type="match status" value="1"/>
</dbReference>
<evidence type="ECO:0000256" key="6">
    <source>
        <dbReference type="ARBA" id="ARBA00023242"/>
    </source>
</evidence>
<comment type="subunit">
    <text evidence="7">May be part of a spliceosome complex.</text>
</comment>
<reference evidence="9 10" key="1">
    <citation type="journal article" date="2016" name="Nat. Commun.">
        <title>Extremotolerant tardigrade genome and improved radiotolerance of human cultured cells by tardigrade-unique protein.</title>
        <authorList>
            <person name="Hashimoto T."/>
            <person name="Horikawa D.D."/>
            <person name="Saito Y."/>
            <person name="Kuwahara H."/>
            <person name="Kozuka-Hata H."/>
            <person name="Shin-I T."/>
            <person name="Minakuchi Y."/>
            <person name="Ohishi K."/>
            <person name="Motoyama A."/>
            <person name="Aizu T."/>
            <person name="Enomoto A."/>
            <person name="Kondo K."/>
            <person name="Tanaka S."/>
            <person name="Hara Y."/>
            <person name="Koshikawa S."/>
            <person name="Sagara H."/>
            <person name="Miura T."/>
            <person name="Yokobori S."/>
            <person name="Miyagawa K."/>
            <person name="Suzuki Y."/>
            <person name="Kubo T."/>
            <person name="Oyama M."/>
            <person name="Kohara Y."/>
            <person name="Fujiyama A."/>
            <person name="Arakawa K."/>
            <person name="Katayama T."/>
            <person name="Toyoda A."/>
            <person name="Kunieda T."/>
        </authorList>
    </citation>
    <scope>NUCLEOTIDE SEQUENCE [LARGE SCALE GENOMIC DNA]</scope>
    <source>
        <strain evidence="9 10">YOKOZUNA-1</strain>
    </source>
</reference>
<evidence type="ECO:0000256" key="8">
    <source>
        <dbReference type="SAM" id="MobiDB-lite"/>
    </source>
</evidence>
<dbReference type="PANTHER" id="PTHR13264:SF5">
    <property type="entry name" value="PRE-MRNA-SPLICING FACTOR SYF2"/>
    <property type="match status" value="1"/>
</dbReference>
<dbReference type="OrthoDB" id="199717at2759"/>
<evidence type="ECO:0000256" key="1">
    <source>
        <dbReference type="ARBA" id="ARBA00004123"/>
    </source>
</evidence>
<feature type="region of interest" description="Disordered" evidence="8">
    <location>
        <begin position="1"/>
        <end position="43"/>
    </location>
</feature>
<keyword evidence="4 7" id="KW-0747">Spliceosome</keyword>
<feature type="compositionally biased region" description="Polar residues" evidence="8">
    <location>
        <begin position="26"/>
        <end position="36"/>
    </location>
</feature>
<dbReference type="GO" id="GO:0000974">
    <property type="term" value="C:Prp19 complex"/>
    <property type="evidence" value="ECO:0007669"/>
    <property type="project" value="TreeGrafter"/>
</dbReference>
<evidence type="ECO:0000313" key="9">
    <source>
        <dbReference type="EMBL" id="GAU92819.1"/>
    </source>
</evidence>
<organism evidence="9 10">
    <name type="scientific">Ramazzottius varieornatus</name>
    <name type="common">Water bear</name>
    <name type="synonym">Tardigrade</name>
    <dbReference type="NCBI Taxonomy" id="947166"/>
    <lineage>
        <taxon>Eukaryota</taxon>
        <taxon>Metazoa</taxon>
        <taxon>Ecdysozoa</taxon>
        <taxon>Tardigrada</taxon>
        <taxon>Eutardigrada</taxon>
        <taxon>Parachela</taxon>
        <taxon>Hypsibioidea</taxon>
        <taxon>Ramazzottiidae</taxon>
        <taxon>Ramazzottius</taxon>
    </lineage>
</organism>
<evidence type="ECO:0000256" key="2">
    <source>
        <dbReference type="ARBA" id="ARBA00010028"/>
    </source>
</evidence>
<gene>
    <name evidence="9" type="primary">RvY_04852-1</name>
    <name evidence="9" type="synonym">RvY_04852.1</name>
    <name evidence="9" type="ORF">RvY_04852</name>
</gene>
<dbReference type="STRING" id="947166.A0A1D1UT22"/>
<dbReference type="EMBL" id="BDGG01000002">
    <property type="protein sequence ID" value="GAU92819.1"/>
    <property type="molecule type" value="Genomic_DNA"/>
</dbReference>
<dbReference type="GO" id="GO:0071014">
    <property type="term" value="C:post-mRNA release spliceosomal complex"/>
    <property type="evidence" value="ECO:0007669"/>
    <property type="project" value="TreeGrafter"/>
</dbReference>
<comment type="function">
    <text evidence="7">Involved in pre-mRNA splicing.</text>
</comment>
<proteinExistence type="inferred from homology"/>
<evidence type="ECO:0000313" key="10">
    <source>
        <dbReference type="Proteomes" id="UP000186922"/>
    </source>
</evidence>
<dbReference type="AlphaFoldDB" id="A0A1D1UT22"/>
<evidence type="ECO:0000256" key="5">
    <source>
        <dbReference type="ARBA" id="ARBA00023187"/>
    </source>
</evidence>
<keyword evidence="10" id="KW-1185">Reference proteome</keyword>
<keyword evidence="3 7" id="KW-0507">mRNA processing</keyword>
<protein>
    <recommendedName>
        <fullName evidence="7">Pre-mRNA-splicing factor SYF2</fullName>
    </recommendedName>
</protein>
<feature type="compositionally biased region" description="Polar residues" evidence="8">
    <location>
        <begin position="1"/>
        <end position="14"/>
    </location>
</feature>
<evidence type="ECO:0000256" key="7">
    <source>
        <dbReference type="RuleBase" id="RU367148"/>
    </source>
</evidence>
<comment type="caution">
    <text evidence="9">The sequence shown here is derived from an EMBL/GenBank/DDBJ whole genome shotgun (WGS) entry which is preliminary data.</text>
</comment>
<dbReference type="PANTHER" id="PTHR13264">
    <property type="entry name" value="GCIP-INTERACTING PROTEIN P29"/>
    <property type="match status" value="1"/>
</dbReference>
<accession>A0A1D1UT22</accession>
<comment type="similarity">
    <text evidence="2 7">Belongs to the SYF2 family.</text>
</comment>
<keyword evidence="6 7" id="KW-0539">Nucleus</keyword>
<dbReference type="InterPro" id="IPR013260">
    <property type="entry name" value="mRNA_splic_SYF2"/>
</dbReference>
<keyword evidence="5 7" id="KW-0508">mRNA splicing</keyword>
<dbReference type="GO" id="GO:0000398">
    <property type="term" value="P:mRNA splicing, via spliceosome"/>
    <property type="evidence" value="ECO:0007669"/>
    <property type="project" value="UniProtKB-UniRule"/>
</dbReference>